<organism evidence="1 2">
    <name type="scientific">Panagrolaimus sp. PS1159</name>
    <dbReference type="NCBI Taxonomy" id="55785"/>
    <lineage>
        <taxon>Eukaryota</taxon>
        <taxon>Metazoa</taxon>
        <taxon>Ecdysozoa</taxon>
        <taxon>Nematoda</taxon>
        <taxon>Chromadorea</taxon>
        <taxon>Rhabditida</taxon>
        <taxon>Tylenchina</taxon>
        <taxon>Panagrolaimomorpha</taxon>
        <taxon>Panagrolaimoidea</taxon>
        <taxon>Panagrolaimidae</taxon>
        <taxon>Panagrolaimus</taxon>
    </lineage>
</organism>
<reference evidence="2" key="1">
    <citation type="submission" date="2022-11" db="UniProtKB">
        <authorList>
            <consortium name="WormBaseParasite"/>
        </authorList>
    </citation>
    <scope>IDENTIFICATION</scope>
</reference>
<proteinExistence type="predicted"/>
<sequence length="87" mass="9850">MFKLFLIKLFSEIPKMSDTQVSCVDGNADPGYGYCYFPSDYNSVYQIRRPSLGLNPALTVVTDEINLEEDNFVPATSTISCHVCFRR</sequence>
<name>A0AC35EWN3_9BILA</name>
<evidence type="ECO:0000313" key="1">
    <source>
        <dbReference type="Proteomes" id="UP000887580"/>
    </source>
</evidence>
<accession>A0AC35EWN3</accession>
<evidence type="ECO:0000313" key="2">
    <source>
        <dbReference type="WBParaSite" id="PS1159_v2.g11536.t2"/>
    </source>
</evidence>
<dbReference type="Proteomes" id="UP000887580">
    <property type="component" value="Unplaced"/>
</dbReference>
<dbReference type="WBParaSite" id="PS1159_v2.g11536.t2">
    <property type="protein sequence ID" value="PS1159_v2.g11536.t2"/>
    <property type="gene ID" value="PS1159_v2.g11536"/>
</dbReference>
<protein>
    <submittedName>
        <fullName evidence="2">Uncharacterized protein</fullName>
    </submittedName>
</protein>